<feature type="region of interest" description="Disordered" evidence="8">
    <location>
        <begin position="196"/>
        <end position="233"/>
    </location>
</feature>
<dbReference type="SMART" id="SM00835">
    <property type="entry name" value="Cupin_1"/>
    <property type="match status" value="2"/>
</dbReference>
<dbReference type="PANTHER" id="PTHR31189:SF63">
    <property type="entry name" value="GLYCININ G5"/>
    <property type="match status" value="1"/>
</dbReference>
<feature type="compositionally biased region" description="Acidic residues" evidence="8">
    <location>
        <begin position="283"/>
        <end position="297"/>
    </location>
</feature>
<feature type="compositionally biased region" description="Basic and acidic residues" evidence="8">
    <location>
        <begin position="404"/>
        <end position="420"/>
    </location>
</feature>
<protein>
    <submittedName>
        <fullName evidence="10">Legumin storage protein 3</fullName>
    </submittedName>
</protein>
<dbReference type="InterPro" id="IPR011051">
    <property type="entry name" value="RmlC_Cupin_sf"/>
</dbReference>
<comment type="similarity">
    <text evidence="2 7">Belongs to the 11S seed storage protein (globulins) family.</text>
</comment>
<dbReference type="Pfam" id="PF00190">
    <property type="entry name" value="Cupin_1"/>
    <property type="match status" value="2"/>
</dbReference>
<dbReference type="FunFam" id="2.60.120.10:FF:000073">
    <property type="entry name" value="Glycinin G1"/>
    <property type="match status" value="1"/>
</dbReference>
<proteinExistence type="inferred from homology"/>
<evidence type="ECO:0000256" key="6">
    <source>
        <dbReference type="ARBA" id="ARBA00023157"/>
    </source>
</evidence>
<dbReference type="Gene3D" id="2.60.120.10">
    <property type="entry name" value="Jelly Rolls"/>
    <property type="match status" value="2"/>
</dbReference>
<dbReference type="CDD" id="cd02243">
    <property type="entry name" value="cupin_11S_legumin_C"/>
    <property type="match status" value="1"/>
</dbReference>
<dbReference type="PRINTS" id="PR00439">
    <property type="entry name" value="11SGLOBULIN"/>
</dbReference>
<dbReference type="GO" id="GO:0000326">
    <property type="term" value="C:protein storage vacuole"/>
    <property type="evidence" value="ECO:0007669"/>
    <property type="project" value="UniProtKB-ARBA"/>
</dbReference>
<dbReference type="InterPro" id="IPR050253">
    <property type="entry name" value="Seed_Storage-Functional"/>
</dbReference>
<keyword evidence="4 7" id="KW-0758">Storage protein</keyword>
<feature type="region of interest" description="Disordered" evidence="8">
    <location>
        <begin position="108"/>
        <end position="146"/>
    </location>
</feature>
<dbReference type="AlphaFoldDB" id="B5U8K2"/>
<dbReference type="InterPro" id="IPR006044">
    <property type="entry name" value="11S_seedstore_pln"/>
</dbReference>
<feature type="compositionally biased region" description="Basic residues" evidence="8">
    <location>
        <begin position="302"/>
        <end position="313"/>
    </location>
</feature>
<keyword evidence="7" id="KW-0732">Signal</keyword>
<dbReference type="InterPro" id="IPR006045">
    <property type="entry name" value="Cupin_1"/>
</dbReference>
<comment type="subunit">
    <text evidence="3 7">Hexamer; each subunit is composed of an acidic and a basic chain derived from a single precursor and linked by a disulfide bond.</text>
</comment>
<feature type="chain" id="PRO_5007749764" evidence="7">
    <location>
        <begin position="21"/>
        <end position="614"/>
    </location>
</feature>
<dbReference type="GO" id="GO:0045735">
    <property type="term" value="F:nutrient reservoir activity"/>
    <property type="evidence" value="ECO:0007669"/>
    <property type="project" value="UniProtKB-KW"/>
</dbReference>
<feature type="compositionally biased region" description="Basic and acidic residues" evidence="8">
    <location>
        <begin position="361"/>
        <end position="376"/>
    </location>
</feature>
<comment type="function">
    <text evidence="7">Seed storage protein.</text>
</comment>
<evidence type="ECO:0000313" key="10">
    <source>
        <dbReference type="EMBL" id="CAR78992.1"/>
    </source>
</evidence>
<evidence type="ECO:0000256" key="3">
    <source>
        <dbReference type="ARBA" id="ARBA00011818"/>
    </source>
</evidence>
<reference evidence="10" key="1">
    <citation type="journal article" date="2009" name="Plant Physiol.">
        <title>The proteome of seed development in the model legume Lotus japonicus.</title>
        <authorList>
            <person name="Dam S."/>
            <person name="Laursen B.S."/>
            <person name="Ornfelt J.H."/>
            <person name="Jochimsen B."/>
            <person name="St?rfeldt H.H."/>
            <person name="Friis C."/>
            <person name="Nielsen K."/>
            <person name="Goffard N."/>
            <person name="Besenbacher S."/>
            <person name="Krusell L."/>
            <person name="Sato S."/>
            <person name="Tabata S."/>
            <person name="Thogersen I.B."/>
            <person name="Enghild J.J."/>
            <person name="Stougaard J."/>
        </authorList>
    </citation>
    <scope>NUCLEOTIDE SEQUENCE</scope>
    <source>
        <tissue evidence="10">Seed</tissue>
    </source>
</reference>
<dbReference type="PANTHER" id="PTHR31189">
    <property type="entry name" value="OS03G0336100 PROTEIN-RELATED"/>
    <property type="match status" value="1"/>
</dbReference>
<comment type="function">
    <text evidence="1 7">This protein found in the seeds of many leguminous and non-leguminous plants is the source of sulfur-containing amino acids in seed meals.</text>
</comment>
<feature type="signal peptide" evidence="7">
    <location>
        <begin position="1"/>
        <end position="20"/>
    </location>
</feature>
<gene>
    <name evidence="10" type="primary">llp3</name>
</gene>
<dbReference type="EMBL" id="FM211902">
    <property type="protein sequence ID" value="CAR78992.1"/>
    <property type="molecule type" value="Genomic_DNA"/>
</dbReference>
<feature type="compositionally biased region" description="Basic residues" evidence="8">
    <location>
        <begin position="333"/>
        <end position="346"/>
    </location>
</feature>
<evidence type="ECO:0000256" key="2">
    <source>
        <dbReference type="ARBA" id="ARBA00007178"/>
    </source>
</evidence>
<keyword evidence="6 7" id="KW-1015">Disulfide bond</keyword>
<dbReference type="OrthoDB" id="1903982at2759"/>
<evidence type="ECO:0000259" key="9">
    <source>
        <dbReference type="SMART" id="SM00835"/>
    </source>
</evidence>
<dbReference type="InterPro" id="IPR014710">
    <property type="entry name" value="RmlC-like_jellyroll"/>
</dbReference>
<feature type="domain" description="Cupin type-1" evidence="9">
    <location>
        <begin position="438"/>
        <end position="584"/>
    </location>
</feature>
<evidence type="ECO:0000256" key="5">
    <source>
        <dbReference type="ARBA" id="ARBA00023129"/>
    </source>
</evidence>
<evidence type="ECO:0000256" key="1">
    <source>
        <dbReference type="ARBA" id="ARBA00003804"/>
    </source>
</evidence>
<evidence type="ECO:0000256" key="4">
    <source>
        <dbReference type="ARBA" id="ARBA00022761"/>
    </source>
</evidence>
<evidence type="ECO:0000256" key="8">
    <source>
        <dbReference type="SAM" id="MobiDB-lite"/>
    </source>
</evidence>
<name>B5U8K2_LOTJA</name>
<sequence length="614" mass="70328">MAKPFILSLCLLLFTSTCLARSSDWSDRFSQCQLDRINALEPDNRVESEAGLIETWSPRQSPELQCAGVSVVRCTIQPKGLHLPSFTPSPQLIMVIQGRGALGIAIPGCPETYEEPQSQSRQGRRGGSSRQQRDRHQKIRHFSPGDIIAIPPGIPYWTYNYGNEPAIAISLIDTSNFANQLDQTPRVFYLAGNPAIEHPETQQSQRQPRRESPGGRRHGQHHQESEQEEEEGGSILSGFGAEFLQQVFNIDHDTAKQLQSPDDQRRQIVKVEGDDLSFISPESADEDEDEEDEDEDQEQHGRHSRPSGRRTRRPSREEDEDEDEDEEDEQQHGRRSRHSGRRTRRHSREEEEDEDEDEEERQGGRGRGERQRHFEREEEEEREERGPRGRGKHWQREEEEEEEESRRTIPSRRESRGRGECRTRNGLEENFCTLKIHENINRPSRADLYNPRAGRISDINSLTLPILRFLGLSAEYVNLYQNGIYGPHWNINANSIIYVVRGRGRVRIVNCQGQAVFNDELRKGQLLVVPQNFVVAQQAQDEGFEYVVFKTNARAAVSHVKQVFRATPAQVLANAFGIRQRDVSDLKFSGNWGPLINPDNTQSRSRDNVLAKVA</sequence>
<evidence type="ECO:0000256" key="7">
    <source>
        <dbReference type="RuleBase" id="RU003681"/>
    </source>
</evidence>
<dbReference type="CDD" id="cd02242">
    <property type="entry name" value="cupin_11S_legumin_N"/>
    <property type="match status" value="1"/>
</dbReference>
<feature type="compositionally biased region" description="Acidic residues" evidence="8">
    <location>
        <begin position="317"/>
        <end position="329"/>
    </location>
</feature>
<feature type="compositionally biased region" description="Acidic residues" evidence="8">
    <location>
        <begin position="350"/>
        <end position="360"/>
    </location>
</feature>
<organism evidence="10">
    <name type="scientific">Lotus japonicus</name>
    <name type="common">Lotus corniculatus var. japonicus</name>
    <dbReference type="NCBI Taxonomy" id="34305"/>
    <lineage>
        <taxon>Eukaryota</taxon>
        <taxon>Viridiplantae</taxon>
        <taxon>Streptophyta</taxon>
        <taxon>Embryophyta</taxon>
        <taxon>Tracheophyta</taxon>
        <taxon>Spermatophyta</taxon>
        <taxon>Magnoliopsida</taxon>
        <taxon>eudicotyledons</taxon>
        <taxon>Gunneridae</taxon>
        <taxon>Pentapetalae</taxon>
        <taxon>rosids</taxon>
        <taxon>fabids</taxon>
        <taxon>Fabales</taxon>
        <taxon>Fabaceae</taxon>
        <taxon>Papilionoideae</taxon>
        <taxon>50 kb inversion clade</taxon>
        <taxon>NPAAA clade</taxon>
        <taxon>Hologalegina</taxon>
        <taxon>robinioid clade</taxon>
        <taxon>Loteae</taxon>
        <taxon>Lotus</taxon>
    </lineage>
</organism>
<keyword evidence="5 7" id="KW-0708">Seed storage protein</keyword>
<dbReference type="GO" id="GO:0005783">
    <property type="term" value="C:endoplasmic reticulum"/>
    <property type="evidence" value="ECO:0007669"/>
    <property type="project" value="UniProtKB-ARBA"/>
</dbReference>
<feature type="region of interest" description="Disordered" evidence="8">
    <location>
        <begin position="271"/>
        <end position="420"/>
    </location>
</feature>
<dbReference type="SUPFAM" id="SSF51182">
    <property type="entry name" value="RmlC-like cupins"/>
    <property type="match status" value="1"/>
</dbReference>
<dbReference type="InterPro" id="IPR022379">
    <property type="entry name" value="11S_seedstore_CS"/>
</dbReference>
<dbReference type="PROSITE" id="PS00305">
    <property type="entry name" value="11S_SEED_STORAGE"/>
    <property type="match status" value="1"/>
</dbReference>
<accession>B5U8K2</accession>
<feature type="domain" description="Cupin type-1" evidence="9">
    <location>
        <begin position="37"/>
        <end position="256"/>
    </location>
</feature>